<evidence type="ECO:0000313" key="2">
    <source>
        <dbReference type="Proteomes" id="UP000198510"/>
    </source>
</evidence>
<sequence>MKIAYLIVGLLVGGLLGFALTDLLNQNNSPSNSDSIPPAKSDAPLVTATWQWPDSLDAVQAAPESHNIVYEDSTVRILQVVLEANATEPVHTHKWKSIMWFTQATPMTYYRCSLKNNEYLLADSIAIAQMPQEALNQGDFIDAEAPHAIKNLSNENGIAYRIEFKKEFAR</sequence>
<dbReference type="STRING" id="1075417.SAMN05421823_112197"/>
<organism evidence="1 2">
    <name type="scientific">Catalinimonas alkaloidigena</name>
    <dbReference type="NCBI Taxonomy" id="1075417"/>
    <lineage>
        <taxon>Bacteria</taxon>
        <taxon>Pseudomonadati</taxon>
        <taxon>Bacteroidota</taxon>
        <taxon>Cytophagia</taxon>
        <taxon>Cytophagales</taxon>
        <taxon>Catalimonadaceae</taxon>
        <taxon>Catalinimonas</taxon>
    </lineage>
</organism>
<dbReference type="OrthoDB" id="676420at2"/>
<dbReference type="Proteomes" id="UP000198510">
    <property type="component" value="Unassembled WGS sequence"/>
</dbReference>
<gene>
    <name evidence="1" type="ORF">SAMN05421823_112197</name>
</gene>
<dbReference type="AlphaFoldDB" id="A0A1G9SKH4"/>
<keyword evidence="2" id="KW-1185">Reference proteome</keyword>
<dbReference type="EMBL" id="FNFO01000012">
    <property type="protein sequence ID" value="SDM36013.1"/>
    <property type="molecule type" value="Genomic_DNA"/>
</dbReference>
<accession>A0A1G9SKH4</accession>
<name>A0A1G9SKH4_9BACT</name>
<dbReference type="Gene3D" id="2.60.120.10">
    <property type="entry name" value="Jelly Rolls"/>
    <property type="match status" value="1"/>
</dbReference>
<reference evidence="1 2" key="1">
    <citation type="submission" date="2016-10" db="EMBL/GenBank/DDBJ databases">
        <authorList>
            <person name="de Groot N.N."/>
        </authorList>
    </citation>
    <scope>NUCLEOTIDE SEQUENCE [LARGE SCALE GENOMIC DNA]</scope>
    <source>
        <strain evidence="1 2">DSM 25186</strain>
    </source>
</reference>
<proteinExistence type="predicted"/>
<dbReference type="RefSeq" id="WP_089687328.1">
    <property type="nucleotide sequence ID" value="NZ_FNFO01000012.1"/>
</dbReference>
<dbReference type="InterPro" id="IPR014710">
    <property type="entry name" value="RmlC-like_jellyroll"/>
</dbReference>
<protein>
    <submittedName>
        <fullName evidence="1">Uncharacterized protein</fullName>
    </submittedName>
</protein>
<evidence type="ECO:0000313" key="1">
    <source>
        <dbReference type="EMBL" id="SDM36013.1"/>
    </source>
</evidence>